<evidence type="ECO:0000256" key="1">
    <source>
        <dbReference type="SAM" id="MobiDB-lite"/>
    </source>
</evidence>
<accession>A0AAW6KZJ7</accession>
<dbReference type="InterPro" id="IPR053176">
    <property type="entry name" value="T6SS_TssE1-like"/>
</dbReference>
<dbReference type="Pfam" id="PF04965">
    <property type="entry name" value="GPW_gp25"/>
    <property type="match status" value="1"/>
</dbReference>
<sequence>MADQTLAERLQPSLLDRLTDNDPGNRKESRESRVIDLNRLRDIIQRDLSWLLNTLNGESHIPVDRYPAVAASVLNYGLGEVSGEYSTSEKTEMIRRGIERAVSRYEPRIIEGSVDVRLTGETEAAGMTVALEIRADMWAQPMPLELYLRSKVDLTTGEVNVERGL</sequence>
<gene>
    <name evidence="3" type="primary">tssE</name>
    <name evidence="3" type="ORF">PXK24_15590</name>
</gene>
<proteinExistence type="predicted"/>
<dbReference type="NCBIfam" id="TIGR03357">
    <property type="entry name" value="VI_zyme"/>
    <property type="match status" value="1"/>
</dbReference>
<dbReference type="Proteomes" id="UP001218364">
    <property type="component" value="Unassembled WGS sequence"/>
</dbReference>
<reference evidence="3 4" key="1">
    <citation type="submission" date="2023-02" db="EMBL/GenBank/DDBJ databases">
        <title>Population genomics of bacteria associated with diatom.</title>
        <authorList>
            <person name="Xie J."/>
            <person name="Wang H."/>
        </authorList>
    </citation>
    <scope>NUCLEOTIDE SEQUENCE [LARGE SCALE GENOMIC DNA]</scope>
    <source>
        <strain evidence="3 4">PT47_8</strain>
    </source>
</reference>
<evidence type="ECO:0000313" key="4">
    <source>
        <dbReference type="Proteomes" id="UP001218364"/>
    </source>
</evidence>
<name>A0AAW6KZJ7_9RHOB</name>
<evidence type="ECO:0000259" key="2">
    <source>
        <dbReference type="Pfam" id="PF04965"/>
    </source>
</evidence>
<organism evidence="3 4">
    <name type="scientific">Phaeobacter gallaeciensis</name>
    <dbReference type="NCBI Taxonomy" id="60890"/>
    <lineage>
        <taxon>Bacteria</taxon>
        <taxon>Pseudomonadati</taxon>
        <taxon>Pseudomonadota</taxon>
        <taxon>Alphaproteobacteria</taxon>
        <taxon>Rhodobacterales</taxon>
        <taxon>Roseobacteraceae</taxon>
        <taxon>Phaeobacter</taxon>
    </lineage>
</organism>
<dbReference type="InterPro" id="IPR017737">
    <property type="entry name" value="TssE1-like"/>
</dbReference>
<dbReference type="AlphaFoldDB" id="A0AAW6KZJ7"/>
<dbReference type="Gene3D" id="3.10.450.40">
    <property type="match status" value="1"/>
</dbReference>
<feature type="domain" description="IraD/Gp25-like" evidence="2">
    <location>
        <begin position="39"/>
        <end position="141"/>
    </location>
</feature>
<evidence type="ECO:0000313" key="3">
    <source>
        <dbReference type="EMBL" id="MDE4167117.1"/>
    </source>
</evidence>
<dbReference type="EMBL" id="JARCJK010000008">
    <property type="protein sequence ID" value="MDE4167117.1"/>
    <property type="molecule type" value="Genomic_DNA"/>
</dbReference>
<comment type="caution">
    <text evidence="3">The sequence shown here is derived from an EMBL/GenBank/DDBJ whole genome shotgun (WGS) entry which is preliminary data.</text>
</comment>
<feature type="region of interest" description="Disordered" evidence="1">
    <location>
        <begin position="11"/>
        <end position="30"/>
    </location>
</feature>
<dbReference type="InterPro" id="IPR007048">
    <property type="entry name" value="IraD/Gp25-like"/>
</dbReference>
<protein>
    <submittedName>
        <fullName evidence="3">Type VI secretion system baseplate subunit TssE</fullName>
    </submittedName>
</protein>
<dbReference type="PANTHER" id="PTHR38595">
    <property type="entry name" value="CYTOPLASMIC PROTEIN-RELATED"/>
    <property type="match status" value="1"/>
</dbReference>
<dbReference type="RefSeq" id="WP_274830725.1">
    <property type="nucleotide sequence ID" value="NZ_JARCIZ010000022.1"/>
</dbReference>
<feature type="compositionally biased region" description="Basic and acidic residues" evidence="1">
    <location>
        <begin position="17"/>
        <end position="30"/>
    </location>
</feature>
<dbReference type="PANTHER" id="PTHR38595:SF1">
    <property type="entry name" value="TYPE VI SECRETION SYSTEM COMPONENT TSSE1"/>
    <property type="match status" value="1"/>
</dbReference>
<dbReference type="SUPFAM" id="SSF160719">
    <property type="entry name" value="gpW/gp25-like"/>
    <property type="match status" value="1"/>
</dbReference>